<name>A0ABS9DV56_9PROT</name>
<reference evidence="3 4" key="1">
    <citation type="submission" date="2022-01" db="EMBL/GenBank/DDBJ databases">
        <authorList>
            <person name="Won M."/>
            <person name="Kim S.-J."/>
            <person name="Kwon S.-W."/>
        </authorList>
    </citation>
    <scope>NUCLEOTIDE SEQUENCE [LARGE SCALE GENOMIC DNA]</scope>
    <source>
        <strain evidence="3 4">KCTC 23505</strain>
    </source>
</reference>
<gene>
    <name evidence="3" type="ORF">L2A60_07865</name>
</gene>
<comment type="caution">
    <text evidence="3">The sequence shown here is derived from an EMBL/GenBank/DDBJ whole genome shotgun (WGS) entry which is preliminary data.</text>
</comment>
<organism evidence="3 4">
    <name type="scientific">Acidiphilium iwatense</name>
    <dbReference type="NCBI Taxonomy" id="768198"/>
    <lineage>
        <taxon>Bacteria</taxon>
        <taxon>Pseudomonadati</taxon>
        <taxon>Pseudomonadota</taxon>
        <taxon>Alphaproteobacteria</taxon>
        <taxon>Acetobacterales</taxon>
        <taxon>Acidocellaceae</taxon>
        <taxon>Acidiphilium</taxon>
    </lineage>
</organism>
<dbReference type="Gene3D" id="2.60.120.10">
    <property type="entry name" value="Jelly Rolls"/>
    <property type="match status" value="1"/>
</dbReference>
<dbReference type="InterPro" id="IPR010982">
    <property type="entry name" value="Lambda_DNA-bd_dom_sf"/>
</dbReference>
<dbReference type="EMBL" id="JAKGBZ010000011">
    <property type="protein sequence ID" value="MCF3946597.1"/>
    <property type="molecule type" value="Genomic_DNA"/>
</dbReference>
<dbReference type="Pfam" id="PF07883">
    <property type="entry name" value="Cupin_2"/>
    <property type="match status" value="1"/>
</dbReference>
<dbReference type="Gene3D" id="1.10.260.40">
    <property type="entry name" value="lambda repressor-like DNA-binding domains"/>
    <property type="match status" value="1"/>
</dbReference>
<dbReference type="PANTHER" id="PTHR46797">
    <property type="entry name" value="HTH-TYPE TRANSCRIPTIONAL REGULATOR"/>
    <property type="match status" value="1"/>
</dbReference>
<evidence type="ECO:0000259" key="2">
    <source>
        <dbReference type="PROSITE" id="PS50943"/>
    </source>
</evidence>
<evidence type="ECO:0000313" key="3">
    <source>
        <dbReference type="EMBL" id="MCF3946597.1"/>
    </source>
</evidence>
<dbReference type="InterPro" id="IPR014710">
    <property type="entry name" value="RmlC-like_jellyroll"/>
</dbReference>
<dbReference type="CDD" id="cd00093">
    <property type="entry name" value="HTH_XRE"/>
    <property type="match status" value="1"/>
</dbReference>
<dbReference type="InterPro" id="IPR013096">
    <property type="entry name" value="Cupin_2"/>
</dbReference>
<dbReference type="Proteomes" id="UP001521209">
    <property type="component" value="Unassembled WGS sequence"/>
</dbReference>
<proteinExistence type="predicted"/>
<dbReference type="SMART" id="SM00530">
    <property type="entry name" value="HTH_XRE"/>
    <property type="match status" value="1"/>
</dbReference>
<dbReference type="SUPFAM" id="SSF47413">
    <property type="entry name" value="lambda repressor-like DNA-binding domains"/>
    <property type="match status" value="1"/>
</dbReference>
<sequence>MDAEIPIAREDGAGVGARLKQMRQVFGLTQRELARRAGVTNGAISLIEQNRVSPSISSLKKILDGIPMSLAEFFTLDLAAPEDVFFEATGLTEIAFEERISFRMVGKRLKDRALQMLHETYRPGADTGEAMLRHAGEEAGVVVRGRLLVTVGDQERALDTGDAYYFKSQIPHRFRNPFDEICEVISANTPPSF</sequence>
<dbReference type="InterPro" id="IPR011051">
    <property type="entry name" value="RmlC_Cupin_sf"/>
</dbReference>
<accession>A0ABS9DV56</accession>
<dbReference type="PROSITE" id="PS50943">
    <property type="entry name" value="HTH_CROC1"/>
    <property type="match status" value="1"/>
</dbReference>
<dbReference type="CDD" id="cd02209">
    <property type="entry name" value="cupin_XRE_C"/>
    <property type="match status" value="1"/>
</dbReference>
<keyword evidence="4" id="KW-1185">Reference proteome</keyword>
<dbReference type="InterPro" id="IPR001387">
    <property type="entry name" value="Cro/C1-type_HTH"/>
</dbReference>
<keyword evidence="1" id="KW-0238">DNA-binding</keyword>
<evidence type="ECO:0000313" key="4">
    <source>
        <dbReference type="Proteomes" id="UP001521209"/>
    </source>
</evidence>
<dbReference type="SUPFAM" id="SSF51182">
    <property type="entry name" value="RmlC-like cupins"/>
    <property type="match status" value="1"/>
</dbReference>
<feature type="domain" description="HTH cro/C1-type" evidence="2">
    <location>
        <begin position="19"/>
        <end position="73"/>
    </location>
</feature>
<evidence type="ECO:0000256" key="1">
    <source>
        <dbReference type="ARBA" id="ARBA00023125"/>
    </source>
</evidence>
<protein>
    <submittedName>
        <fullName evidence="3">Cupin domain-containing protein</fullName>
    </submittedName>
</protein>
<dbReference type="RefSeq" id="WP_235703829.1">
    <property type="nucleotide sequence ID" value="NZ_JAKGBZ010000011.1"/>
</dbReference>
<dbReference type="PANTHER" id="PTHR46797:SF11">
    <property type="entry name" value="HTH-TYPE TRANSCRIPTIONAL REGULATOR PUUR"/>
    <property type="match status" value="1"/>
</dbReference>
<dbReference type="Pfam" id="PF01381">
    <property type="entry name" value="HTH_3"/>
    <property type="match status" value="1"/>
</dbReference>
<dbReference type="InterPro" id="IPR050807">
    <property type="entry name" value="TransReg_Diox_bact_type"/>
</dbReference>